<dbReference type="RefSeq" id="XP_070870661.1">
    <property type="nucleotide sequence ID" value="XM_071007453.1"/>
</dbReference>
<evidence type="ECO:0000313" key="2">
    <source>
        <dbReference type="EMBL" id="KAL2271937.1"/>
    </source>
</evidence>
<accession>A0ABR4DQQ4</accession>
<reference evidence="2 3" key="1">
    <citation type="journal article" date="2024" name="Commun. Biol.">
        <title>Comparative genomic analysis of thermophilic fungi reveals convergent evolutionary adaptations and gene losses.</title>
        <authorList>
            <person name="Steindorff A.S."/>
            <person name="Aguilar-Pontes M.V."/>
            <person name="Robinson A.J."/>
            <person name="Andreopoulos B."/>
            <person name="LaButti K."/>
            <person name="Kuo A."/>
            <person name="Mondo S."/>
            <person name="Riley R."/>
            <person name="Otillar R."/>
            <person name="Haridas S."/>
            <person name="Lipzen A."/>
            <person name="Grimwood J."/>
            <person name="Schmutz J."/>
            <person name="Clum A."/>
            <person name="Reid I.D."/>
            <person name="Moisan M.C."/>
            <person name="Butler G."/>
            <person name="Nguyen T.T.M."/>
            <person name="Dewar K."/>
            <person name="Conant G."/>
            <person name="Drula E."/>
            <person name="Henrissat B."/>
            <person name="Hansel C."/>
            <person name="Singer S."/>
            <person name="Hutchinson M.I."/>
            <person name="de Vries R.P."/>
            <person name="Natvig D.O."/>
            <person name="Powell A.J."/>
            <person name="Tsang A."/>
            <person name="Grigoriev I.V."/>
        </authorList>
    </citation>
    <scope>NUCLEOTIDE SEQUENCE [LARGE SCALE GENOMIC DNA]</scope>
    <source>
        <strain evidence="2 3">ATCC 22073</strain>
    </source>
</reference>
<name>A0ABR4DQQ4_9PEZI</name>
<keyword evidence="3" id="KW-1185">Reference proteome</keyword>
<evidence type="ECO:0000313" key="3">
    <source>
        <dbReference type="Proteomes" id="UP001600064"/>
    </source>
</evidence>
<feature type="region of interest" description="Disordered" evidence="1">
    <location>
        <begin position="13"/>
        <end position="52"/>
    </location>
</feature>
<dbReference type="Proteomes" id="UP001600064">
    <property type="component" value="Unassembled WGS sequence"/>
</dbReference>
<sequence length="283" mass="31783">MPWKLFGKFRSVSQRPRTETLSLEVEGPIGETSDSSREPVKNPPRGRGRHLGPLVKRCQHSTMTPITQPSCGKLFECSRCKQLPNFGMIYACTVDEDRVMFDRYSRNPNSLVYDEIGRLFAKEMSLGPNGPDVRSKSAFRVVEEMTPEQQMSYTPEQLRKLVEQREQVLDSLAKAREANQSGHDKKLYGADTYPFNKRPWVPSPDASCSYKLCLNCLCLQRKAREKIYISLDAVLRGAISPALIVGCSSGFERTRLVVDVNVVRTIGCLPVPMVGDSFPGPSF</sequence>
<organism evidence="2 3">
    <name type="scientific">Remersonia thermophila</name>
    <dbReference type="NCBI Taxonomy" id="72144"/>
    <lineage>
        <taxon>Eukaryota</taxon>
        <taxon>Fungi</taxon>
        <taxon>Dikarya</taxon>
        <taxon>Ascomycota</taxon>
        <taxon>Pezizomycotina</taxon>
        <taxon>Sordariomycetes</taxon>
        <taxon>Sordariomycetidae</taxon>
        <taxon>Sordariales</taxon>
        <taxon>Sordariales incertae sedis</taxon>
        <taxon>Remersonia</taxon>
    </lineage>
</organism>
<dbReference type="EMBL" id="JAZGUE010000001">
    <property type="protein sequence ID" value="KAL2271937.1"/>
    <property type="molecule type" value="Genomic_DNA"/>
</dbReference>
<comment type="caution">
    <text evidence="2">The sequence shown here is derived from an EMBL/GenBank/DDBJ whole genome shotgun (WGS) entry which is preliminary data.</text>
</comment>
<gene>
    <name evidence="2" type="ORF">VTJ83DRAFT_1308</name>
</gene>
<protein>
    <submittedName>
        <fullName evidence="2">Uncharacterized protein</fullName>
    </submittedName>
</protein>
<proteinExistence type="predicted"/>
<evidence type="ECO:0000256" key="1">
    <source>
        <dbReference type="SAM" id="MobiDB-lite"/>
    </source>
</evidence>
<dbReference type="GeneID" id="98122097"/>